<evidence type="ECO:0000256" key="9">
    <source>
        <dbReference type="SAM" id="Phobius"/>
    </source>
</evidence>
<evidence type="ECO:0000256" key="6">
    <source>
        <dbReference type="RuleBase" id="RU003858"/>
    </source>
</evidence>
<dbReference type="InterPro" id="IPR045242">
    <property type="entry name" value="Syntaxin"/>
</dbReference>
<feature type="coiled-coil region" evidence="7">
    <location>
        <begin position="39"/>
        <end position="69"/>
    </location>
</feature>
<keyword evidence="3" id="KW-0653">Protein transport</keyword>
<feature type="compositionally biased region" description="Low complexity" evidence="8">
    <location>
        <begin position="412"/>
        <end position="425"/>
    </location>
</feature>
<evidence type="ECO:0000256" key="8">
    <source>
        <dbReference type="SAM" id="MobiDB-lite"/>
    </source>
</evidence>
<dbReference type="AlphaFoldDB" id="A0AAW0K3L9"/>
<dbReference type="InterPro" id="IPR006012">
    <property type="entry name" value="Syntaxin/epimorphin_CS"/>
</dbReference>
<dbReference type="GO" id="GO:0006906">
    <property type="term" value="P:vesicle fusion"/>
    <property type="evidence" value="ECO:0007669"/>
    <property type="project" value="TreeGrafter"/>
</dbReference>
<feature type="transmembrane region" description="Helical" evidence="9">
    <location>
        <begin position="384"/>
        <end position="404"/>
    </location>
</feature>
<keyword evidence="9" id="KW-1133">Transmembrane helix</keyword>
<evidence type="ECO:0000256" key="1">
    <source>
        <dbReference type="ARBA" id="ARBA00009063"/>
    </source>
</evidence>
<dbReference type="SMART" id="SM00397">
    <property type="entry name" value="t_SNARE"/>
    <property type="match status" value="2"/>
</dbReference>
<dbReference type="GO" id="GO:0000149">
    <property type="term" value="F:SNARE binding"/>
    <property type="evidence" value="ECO:0007669"/>
    <property type="project" value="TreeGrafter"/>
</dbReference>
<dbReference type="InterPro" id="IPR000727">
    <property type="entry name" value="T_SNARE_dom"/>
</dbReference>
<dbReference type="InterPro" id="IPR006011">
    <property type="entry name" value="Syntaxin_N"/>
</dbReference>
<comment type="similarity">
    <text evidence="1 6">Belongs to the syntaxin family.</text>
</comment>
<dbReference type="PROSITE" id="PS00914">
    <property type="entry name" value="SYNTAXIN"/>
    <property type="match status" value="2"/>
</dbReference>
<dbReference type="Pfam" id="PF05739">
    <property type="entry name" value="SNARE"/>
    <property type="match status" value="2"/>
</dbReference>
<name>A0AAW0K3L9_QUESU</name>
<evidence type="ECO:0000313" key="11">
    <source>
        <dbReference type="EMBL" id="KAK7833126.1"/>
    </source>
</evidence>
<dbReference type="GO" id="GO:0012505">
    <property type="term" value="C:endomembrane system"/>
    <property type="evidence" value="ECO:0007669"/>
    <property type="project" value="TreeGrafter"/>
</dbReference>
<dbReference type="FunFam" id="1.20.5.110:FF:000008">
    <property type="entry name" value="Syntaxin 132"/>
    <property type="match status" value="2"/>
</dbReference>
<accession>A0AAW0K3L9</accession>
<dbReference type="Gene3D" id="1.20.58.70">
    <property type="match status" value="1"/>
</dbReference>
<dbReference type="EMBL" id="PKMF04000411">
    <property type="protein sequence ID" value="KAK7833126.1"/>
    <property type="molecule type" value="Genomic_DNA"/>
</dbReference>
<sequence>MNDLFSGSFSRFRNEQPSPDHHHHHDIEMGPAGHTGINLDKFFEDVESVKDELKELDRLNQTLRSSHDNSQTLHNAKAVKDLRSRMDADVSLALKKAKLIKVKLEALDRSNASNRSLPGCGPGSSSDRTRTSVVNGLRKKLKDSMESFNNLRQQISSEYRETVQRRYFTVTGENPDDKTVDLLISTGESETFLQKAIQEQGRGRVLDTIQEIQERHDAVKDIEKNLKELHQVFLDMAVLVQAQGEQLDNIETHVNRANSYVRGGTQQLQTARKFVNIVEQYKEKCVINTGESETFLQKAIQEQGRGRILDTIQEIQERHDAVKDMEKNLKELHQVFLDMAVLVQAQGEQLDDIANNVGRAHSFVDRGTQQLQTARVLQKNTRKWTCYAIIILVVIIVLVVLFTVKPWKNNNSSPTPANSTPASPALAPPPPVGA</sequence>
<proteinExistence type="inferred from homology"/>
<dbReference type="PANTHER" id="PTHR19957">
    <property type="entry name" value="SYNTAXIN"/>
    <property type="match status" value="1"/>
</dbReference>
<dbReference type="SMART" id="SM00503">
    <property type="entry name" value="SynN"/>
    <property type="match status" value="1"/>
</dbReference>
<keyword evidence="5 7" id="KW-0175">Coiled coil</keyword>
<feature type="compositionally biased region" description="Polar residues" evidence="8">
    <location>
        <begin position="1"/>
        <end position="11"/>
    </location>
</feature>
<reference evidence="11 12" key="1">
    <citation type="journal article" date="2018" name="Sci. Data">
        <title>The draft genome sequence of cork oak.</title>
        <authorList>
            <person name="Ramos A.M."/>
            <person name="Usie A."/>
            <person name="Barbosa P."/>
            <person name="Barros P.M."/>
            <person name="Capote T."/>
            <person name="Chaves I."/>
            <person name="Simoes F."/>
            <person name="Abreu I."/>
            <person name="Carrasquinho I."/>
            <person name="Faro C."/>
            <person name="Guimaraes J.B."/>
            <person name="Mendonca D."/>
            <person name="Nobrega F."/>
            <person name="Rodrigues L."/>
            <person name="Saibo N.J.M."/>
            <person name="Varela M.C."/>
            <person name="Egas C."/>
            <person name="Matos J."/>
            <person name="Miguel C.M."/>
            <person name="Oliveira M.M."/>
            <person name="Ricardo C.P."/>
            <person name="Goncalves S."/>
        </authorList>
    </citation>
    <scope>NUCLEOTIDE SEQUENCE [LARGE SCALE GENOMIC DNA]</scope>
    <source>
        <strain evidence="12">cv. HL8</strain>
    </source>
</reference>
<dbReference type="PROSITE" id="PS50192">
    <property type="entry name" value="T_SNARE"/>
    <property type="match status" value="2"/>
</dbReference>
<gene>
    <name evidence="11" type="primary">SYP121</name>
    <name evidence="11" type="ORF">CFP56_025802</name>
</gene>
<keyword evidence="9" id="KW-0472">Membrane</keyword>
<evidence type="ECO:0000313" key="12">
    <source>
        <dbReference type="Proteomes" id="UP000237347"/>
    </source>
</evidence>
<dbReference type="GO" id="GO:0006887">
    <property type="term" value="P:exocytosis"/>
    <property type="evidence" value="ECO:0007669"/>
    <property type="project" value="TreeGrafter"/>
</dbReference>
<keyword evidence="9" id="KW-0812">Transmembrane</keyword>
<dbReference type="GO" id="GO:0006886">
    <property type="term" value="P:intracellular protein transport"/>
    <property type="evidence" value="ECO:0007669"/>
    <property type="project" value="InterPro"/>
</dbReference>
<feature type="region of interest" description="Disordered" evidence="8">
    <location>
        <begin position="112"/>
        <end position="132"/>
    </location>
</feature>
<dbReference type="PANTHER" id="PTHR19957:SF80">
    <property type="entry name" value="SYNTAXIN-121"/>
    <property type="match status" value="1"/>
</dbReference>
<dbReference type="GO" id="GO:0031201">
    <property type="term" value="C:SNARE complex"/>
    <property type="evidence" value="ECO:0007669"/>
    <property type="project" value="TreeGrafter"/>
</dbReference>
<dbReference type="CDD" id="cd00179">
    <property type="entry name" value="SynN"/>
    <property type="match status" value="1"/>
</dbReference>
<evidence type="ECO:0000256" key="7">
    <source>
        <dbReference type="SAM" id="Coils"/>
    </source>
</evidence>
<feature type="region of interest" description="Disordered" evidence="8">
    <location>
        <begin position="412"/>
        <end position="434"/>
    </location>
</feature>
<keyword evidence="4" id="KW-0007">Acetylation</keyword>
<dbReference type="Gene3D" id="1.20.5.110">
    <property type="match status" value="2"/>
</dbReference>
<dbReference type="FunFam" id="1.20.58.70:FF:000003">
    <property type="entry name" value="Qa-SNARE, Sso1/Syntaxin1-type, SYP12A-group"/>
    <property type="match status" value="1"/>
</dbReference>
<dbReference type="GO" id="GO:0005886">
    <property type="term" value="C:plasma membrane"/>
    <property type="evidence" value="ECO:0007669"/>
    <property type="project" value="TreeGrafter"/>
</dbReference>
<feature type="domain" description="T-SNARE coiled-coil homology" evidence="10">
    <location>
        <begin position="209"/>
        <end position="271"/>
    </location>
</feature>
<dbReference type="Pfam" id="PF00804">
    <property type="entry name" value="Syntaxin"/>
    <property type="match status" value="1"/>
</dbReference>
<evidence type="ECO:0000256" key="5">
    <source>
        <dbReference type="ARBA" id="ARBA00023054"/>
    </source>
</evidence>
<organism evidence="11 12">
    <name type="scientific">Quercus suber</name>
    <name type="common">Cork oak</name>
    <dbReference type="NCBI Taxonomy" id="58331"/>
    <lineage>
        <taxon>Eukaryota</taxon>
        <taxon>Viridiplantae</taxon>
        <taxon>Streptophyta</taxon>
        <taxon>Embryophyta</taxon>
        <taxon>Tracheophyta</taxon>
        <taxon>Spermatophyta</taxon>
        <taxon>Magnoliopsida</taxon>
        <taxon>eudicotyledons</taxon>
        <taxon>Gunneridae</taxon>
        <taxon>Pentapetalae</taxon>
        <taxon>rosids</taxon>
        <taxon>fabids</taxon>
        <taxon>Fagales</taxon>
        <taxon>Fagaceae</taxon>
        <taxon>Quercus</taxon>
    </lineage>
</organism>
<keyword evidence="2" id="KW-0813">Transport</keyword>
<evidence type="ECO:0000259" key="10">
    <source>
        <dbReference type="PROSITE" id="PS50192"/>
    </source>
</evidence>
<evidence type="ECO:0000256" key="2">
    <source>
        <dbReference type="ARBA" id="ARBA00022448"/>
    </source>
</evidence>
<comment type="caution">
    <text evidence="11">The sequence shown here is derived from an EMBL/GenBank/DDBJ whole genome shotgun (WGS) entry which is preliminary data.</text>
</comment>
<feature type="domain" description="T-SNARE coiled-coil homology" evidence="10">
    <location>
        <begin position="312"/>
        <end position="374"/>
    </location>
</feature>
<dbReference type="Proteomes" id="UP000237347">
    <property type="component" value="Unassembled WGS sequence"/>
</dbReference>
<dbReference type="GO" id="GO:0048278">
    <property type="term" value="P:vesicle docking"/>
    <property type="evidence" value="ECO:0007669"/>
    <property type="project" value="TreeGrafter"/>
</dbReference>
<feature type="compositionally biased region" description="Polar residues" evidence="8">
    <location>
        <begin position="123"/>
        <end position="132"/>
    </location>
</feature>
<feature type="region of interest" description="Disordered" evidence="8">
    <location>
        <begin position="1"/>
        <end position="33"/>
    </location>
</feature>
<protein>
    <submittedName>
        <fullName evidence="11">Syntaxin-121</fullName>
    </submittedName>
</protein>
<dbReference type="CDD" id="cd15848">
    <property type="entry name" value="SNARE_syntaxin1-like"/>
    <property type="match status" value="2"/>
</dbReference>
<dbReference type="InterPro" id="IPR010989">
    <property type="entry name" value="SNARE"/>
</dbReference>
<feature type="compositionally biased region" description="Basic and acidic residues" evidence="8">
    <location>
        <begin position="12"/>
        <end position="28"/>
    </location>
</feature>
<dbReference type="GO" id="GO:0005484">
    <property type="term" value="F:SNAP receptor activity"/>
    <property type="evidence" value="ECO:0007669"/>
    <property type="project" value="InterPro"/>
</dbReference>
<evidence type="ECO:0000256" key="4">
    <source>
        <dbReference type="ARBA" id="ARBA00022990"/>
    </source>
</evidence>
<dbReference type="SUPFAM" id="SSF47661">
    <property type="entry name" value="t-snare proteins"/>
    <property type="match status" value="2"/>
</dbReference>
<evidence type="ECO:0000256" key="3">
    <source>
        <dbReference type="ARBA" id="ARBA00022927"/>
    </source>
</evidence>
<keyword evidence="12" id="KW-1185">Reference proteome</keyword>